<feature type="non-terminal residue" evidence="1">
    <location>
        <position position="187"/>
    </location>
</feature>
<protein>
    <submittedName>
        <fullName evidence="1">Uncharacterized protein</fullName>
    </submittedName>
</protein>
<evidence type="ECO:0000313" key="2">
    <source>
        <dbReference type="Proteomes" id="UP000681967"/>
    </source>
</evidence>
<reference evidence="1" key="1">
    <citation type="submission" date="2021-02" db="EMBL/GenBank/DDBJ databases">
        <authorList>
            <person name="Nowell W R."/>
        </authorList>
    </citation>
    <scope>NUCLEOTIDE SEQUENCE</scope>
</reference>
<dbReference type="EMBL" id="CAJOBH010248105">
    <property type="protein sequence ID" value="CAF5131166.1"/>
    <property type="molecule type" value="Genomic_DNA"/>
</dbReference>
<comment type="caution">
    <text evidence="1">The sequence shown here is derived from an EMBL/GenBank/DDBJ whole genome shotgun (WGS) entry which is preliminary data.</text>
</comment>
<proteinExistence type="predicted"/>
<accession>A0A8S3FPH0</accession>
<name>A0A8S3FPH0_9BILA</name>
<sequence length="187" mass="21414">MHNVPATQSHLSLEFEITLLHHDVMQVNPANNDIYQNHFVLNNKYMSRKNIRTVNGARHNGQLEFQYQKIQNRAAAILDACEEFGESLSIDLISILHHISVDQIRKDLYGDSIDFKKRFGTKSKVKFQTVIKDCMKKIAGGISPALVSVANHIPFTLIRAIENSQDEDQVIAEYFRFITTQNNDQQT</sequence>
<gene>
    <name evidence="1" type="ORF">BYL167_LOCUS68540</name>
</gene>
<evidence type="ECO:0000313" key="1">
    <source>
        <dbReference type="EMBL" id="CAF5131166.1"/>
    </source>
</evidence>
<organism evidence="1 2">
    <name type="scientific">Rotaria magnacalcarata</name>
    <dbReference type="NCBI Taxonomy" id="392030"/>
    <lineage>
        <taxon>Eukaryota</taxon>
        <taxon>Metazoa</taxon>
        <taxon>Spiralia</taxon>
        <taxon>Gnathifera</taxon>
        <taxon>Rotifera</taxon>
        <taxon>Eurotatoria</taxon>
        <taxon>Bdelloidea</taxon>
        <taxon>Philodinida</taxon>
        <taxon>Philodinidae</taxon>
        <taxon>Rotaria</taxon>
    </lineage>
</organism>
<dbReference type="AlphaFoldDB" id="A0A8S3FPH0"/>
<dbReference type="Proteomes" id="UP000681967">
    <property type="component" value="Unassembled WGS sequence"/>
</dbReference>